<proteinExistence type="predicted"/>
<dbReference type="RefSeq" id="WP_174514165.1">
    <property type="nucleotide sequence ID" value="NZ_CABFMQ020000153.1"/>
</dbReference>
<dbReference type="PANTHER" id="PTHR37957">
    <property type="entry name" value="BLR7070 PROTEIN"/>
    <property type="match status" value="1"/>
</dbReference>
<accession>A0A8B6MDE9</accession>
<evidence type="ECO:0000259" key="3">
    <source>
        <dbReference type="Pfam" id="PF13449"/>
    </source>
</evidence>
<evidence type="ECO:0000256" key="2">
    <source>
        <dbReference type="SAM" id="SignalP"/>
    </source>
</evidence>
<dbReference type="Proteomes" id="UP000485880">
    <property type="component" value="Unassembled WGS sequence"/>
</dbReference>
<dbReference type="InterPro" id="IPR027372">
    <property type="entry name" value="Phytase-like_dom"/>
</dbReference>
<feature type="region of interest" description="Disordered" evidence="1">
    <location>
        <begin position="509"/>
        <end position="531"/>
    </location>
</feature>
<keyword evidence="5" id="KW-1185">Reference proteome</keyword>
<organism evidence="4 5">
    <name type="scientific">Methylocella tundrae</name>
    <dbReference type="NCBI Taxonomy" id="227605"/>
    <lineage>
        <taxon>Bacteria</taxon>
        <taxon>Pseudomonadati</taxon>
        <taxon>Pseudomonadota</taxon>
        <taxon>Alphaproteobacteria</taxon>
        <taxon>Hyphomicrobiales</taxon>
        <taxon>Beijerinckiaceae</taxon>
        <taxon>Methylocella</taxon>
    </lineage>
</organism>
<feature type="domain" description="Phytase-like" evidence="3">
    <location>
        <begin position="135"/>
        <end position="471"/>
    </location>
</feature>
<dbReference type="PANTHER" id="PTHR37957:SF1">
    <property type="entry name" value="PHYTASE-LIKE DOMAIN-CONTAINING PROTEIN"/>
    <property type="match status" value="1"/>
</dbReference>
<protein>
    <recommendedName>
        <fullName evidence="3">Phytase-like domain-containing protein</fullName>
    </recommendedName>
</protein>
<keyword evidence="2" id="KW-0732">Signal</keyword>
<evidence type="ECO:0000256" key="1">
    <source>
        <dbReference type="SAM" id="MobiDB-lite"/>
    </source>
</evidence>
<feature type="chain" id="PRO_5032625579" description="Phytase-like domain-containing protein" evidence="2">
    <location>
        <begin position="37"/>
        <end position="531"/>
    </location>
</feature>
<name>A0A8B6MDE9_METTU</name>
<dbReference type="EMBL" id="CABFMQ020000153">
    <property type="protein sequence ID" value="VTZ52606.1"/>
    <property type="molecule type" value="Genomic_DNA"/>
</dbReference>
<evidence type="ECO:0000313" key="4">
    <source>
        <dbReference type="EMBL" id="VTZ52606.1"/>
    </source>
</evidence>
<evidence type="ECO:0000313" key="5">
    <source>
        <dbReference type="Proteomes" id="UP000485880"/>
    </source>
</evidence>
<comment type="caution">
    <text evidence="4">The sequence shown here is derived from an EMBL/GenBank/DDBJ whole genome shotgun (WGS) entry which is preliminary data.</text>
</comment>
<feature type="signal peptide" evidence="2">
    <location>
        <begin position="1"/>
        <end position="36"/>
    </location>
</feature>
<gene>
    <name evidence="4" type="ORF">MPC4_90081</name>
</gene>
<dbReference type="SUPFAM" id="SSF63825">
    <property type="entry name" value="YWTD domain"/>
    <property type="match status" value="1"/>
</dbReference>
<dbReference type="Pfam" id="PF13449">
    <property type="entry name" value="Phytase-like"/>
    <property type="match status" value="1"/>
</dbReference>
<reference evidence="4 5" key="1">
    <citation type="submission" date="2019-05" db="EMBL/GenBank/DDBJ databases">
        <authorList>
            <person name="Farhan Ul Haque M."/>
        </authorList>
    </citation>
    <scope>NUCLEOTIDE SEQUENCE [LARGE SCALE GENOMIC DNA]</scope>
    <source>
        <strain evidence="4">2</strain>
    </source>
</reference>
<sequence length="531" mass="57286">MKTQLKSSVHAAPGIWMRRGVAAIALLAFSAGGAFAQSVAFEGATFVNKGLVGAARVPSNALDEYNETLGGFGSGMALDLSSWQKDRDGGYSGVLYMLPDRGWNTQGTIDFRGRLHRFEIKLNPFYGASTVSQNQLSLRYRSSVLFNGGETTGLDPAAAKPATRRFPDLPVGSDGHISVDDEAVVHPGDGTVWVSDEYGPYVYHYTLGGKLLNVIRPPEAFIPKRKDASGQLVESFSSDSAPVGVTYNPDPGKPVAGRQDNQGFEGLAMSPDRKKLFVLLQSALTQDLDPANVKTTRHNTRLLAYDLRDEKPRLVGEYVVQLPLYQDQTTTKTKLLTAAQSELLALNDHQFLVLARDSSAGFTAASPASVYRSVDLIDISKATNIAGGVYDQTGGSVAPLGVLNSAITPAAYQKFLDINDNAQLNKFNLHNGLPNNANDLYEKWESLALAPVGDRKAPNDYFLFIGSDNDFITQQGRMVGQPYADATGANVDTLVLVYRVTLPTYVQPELRGGGEGGHDDDRFTHFGGGGR</sequence>
<dbReference type="AlphaFoldDB" id="A0A8B6MDE9"/>